<accession>A0A061BE09</accession>
<dbReference type="Pfam" id="PF13928">
    <property type="entry name" value="Flocculin_t3"/>
    <property type="match status" value="1"/>
</dbReference>
<sequence>MGISFPVDTVTSCIGNRCDDSIVETGVTFAGTETIYSAYCPLTTEAATSQTAVAQTAPTTTETGTTEVSCPGFEF</sequence>
<evidence type="ECO:0000256" key="2">
    <source>
        <dbReference type="ARBA" id="ARBA00023180"/>
    </source>
</evidence>
<name>A0A061BE09_CYBFA</name>
<reference evidence="3" key="1">
    <citation type="journal article" date="2014" name="Genome Announc.">
        <title>Genome sequence of the yeast Cyberlindnera fabianii (Hansenula fabianii).</title>
        <authorList>
            <person name="Freel K.C."/>
            <person name="Sarilar V."/>
            <person name="Neuveglise C."/>
            <person name="Devillers H."/>
            <person name="Friedrich A."/>
            <person name="Schacherer J."/>
        </authorList>
    </citation>
    <scope>NUCLEOTIDE SEQUENCE</scope>
    <source>
        <strain evidence="3">YJS4271</strain>
    </source>
</reference>
<protein>
    <submittedName>
        <fullName evidence="3">CYFA0S33e00870g1_1</fullName>
    </submittedName>
</protein>
<dbReference type="EMBL" id="LK052918">
    <property type="protein sequence ID" value="CDR47581.1"/>
    <property type="molecule type" value="Genomic_DNA"/>
</dbReference>
<dbReference type="AlphaFoldDB" id="A0A061BE09"/>
<gene>
    <name evidence="3" type="ORF">CYFA0S_33e00870g</name>
</gene>
<keyword evidence="2" id="KW-0325">Glycoprotein</keyword>
<evidence type="ECO:0000313" key="3">
    <source>
        <dbReference type="EMBL" id="CDR47581.1"/>
    </source>
</evidence>
<keyword evidence="1" id="KW-0732">Signal</keyword>
<dbReference type="InterPro" id="IPR025928">
    <property type="entry name" value="Flocculin_t3_rpt"/>
</dbReference>
<proteinExistence type="predicted"/>
<evidence type="ECO:0000256" key="1">
    <source>
        <dbReference type="ARBA" id="ARBA00022729"/>
    </source>
</evidence>
<organism evidence="3">
    <name type="scientific">Cyberlindnera fabianii</name>
    <name type="common">Yeast</name>
    <name type="synonym">Hansenula fabianii</name>
    <dbReference type="NCBI Taxonomy" id="36022"/>
    <lineage>
        <taxon>Eukaryota</taxon>
        <taxon>Fungi</taxon>
        <taxon>Dikarya</taxon>
        <taxon>Ascomycota</taxon>
        <taxon>Saccharomycotina</taxon>
        <taxon>Saccharomycetes</taxon>
        <taxon>Phaffomycetales</taxon>
        <taxon>Phaffomycetaceae</taxon>
        <taxon>Cyberlindnera</taxon>
    </lineage>
</organism>